<keyword evidence="3" id="KW-1185">Reference proteome</keyword>
<protein>
    <submittedName>
        <fullName evidence="2">Uncharacterized protein</fullName>
    </submittedName>
</protein>
<gene>
    <name evidence="2" type="ORF">SAMN05660359_02147</name>
</gene>
<dbReference type="RefSeq" id="WP_075013541.1">
    <property type="nucleotide sequence ID" value="NZ_FOWE01000005.1"/>
</dbReference>
<dbReference type="EMBL" id="FOWE01000005">
    <property type="protein sequence ID" value="SFO23888.1"/>
    <property type="molecule type" value="Genomic_DNA"/>
</dbReference>
<sequence>MADSTVDLFKFVTIRATQTTAPADPSVIRDPRLGPPAPEGETPEVDADAANYAGSAAARAVYDLVKELGADAHTAPQVIEANRAVAQRILSRGPVETGTGLPHVDATTAALDEVSPASSADDLGAAITGRWPFPDEPATSWQAYVDRPPGAAGADRPSLEADQGSLFDRLYLALVAKRDRAVSLEELIRGLRLLNLLRALHGSSAPEPADVAGLLAANPAVHRLITALVGYYRPFNPIRPVGIGDLLVVKQFLCRYEPGEVAHIENVLPDESKLRRHRSLHRTDDLVSVVEDEVSLTERELSTSQRFELKSETESTIQNDLSAEISGQVSGRYGVVEYSANAGVSYSTSRRDSRRGANNFAKDVVDRSLSRIQTSVREERTTRRLSETEELNRHQLANSTGRNIAGIYRWVDKVYRAQVYNYGKRLMFEFVIPEPAAFVLSVFDHERQQTERPDIPQRPVKPDLDISQISAATVDTYGRIYNLSGLDPEPPFEQTITQAIGLGGLEDQAASAHERLFDIPAGYAAVEATIDGRWDGQSKNEHGAGVSIGGKTEFQSDPPQGRIHMDFATRTPTFDPPLIGSVAAVVFVYRVRAFAFSVALKVRRTPQRLREWQLSVYESIMDAYDEAYSEYVSALGEYESQLQGYRISQGVLIRGRNPRINQEVIRTELRKSCLSMIALQFDADGSDDVVFDAMRSRKEFLPVESVITTETETVTTTTPSPGTTVTVTTTSTKKEPSTVRTAIDVPAIDVPEAVDDGRTVQFLEQAFEWQQLNYVLYPYFWGRIPGKWYDAQRYYDEVDPLYAKFLQAGAARVLVSVRPGFEAAVQHYLSTREPWNGGPVPDIDDPLYLAVHAELRDQQDDLNNATPYGDAWTVVVPTPIVWLQPDGVLPEFDCGAAPGVAHSMTGFWTGTAHQATLSTLASDQQEWTDWPSAARWDVPVPDWATEADVTFTLNPGVVDGDVWGELRADLGGIVTGPSMFDVNYEADVGGHPEQAVMIVGASVEIPAALRGEVVPVRLQGRMLDPPEHPGRLEANRGCHVSGQVHFKRHPLP</sequence>
<accession>A0A1I5FJB3</accession>
<reference evidence="3" key="1">
    <citation type="submission" date="2016-10" db="EMBL/GenBank/DDBJ databases">
        <authorList>
            <person name="Varghese N."/>
            <person name="Submissions S."/>
        </authorList>
    </citation>
    <scope>NUCLEOTIDE SEQUENCE [LARGE SCALE GENOMIC DNA]</scope>
    <source>
        <strain evidence="3">DSM 43161</strain>
    </source>
</reference>
<name>A0A1I5FJB3_9ACTN</name>
<feature type="region of interest" description="Disordered" evidence="1">
    <location>
        <begin position="22"/>
        <end position="43"/>
    </location>
</feature>
<dbReference type="AlphaFoldDB" id="A0A1I5FJB3"/>
<evidence type="ECO:0000256" key="1">
    <source>
        <dbReference type="SAM" id="MobiDB-lite"/>
    </source>
</evidence>
<dbReference type="Proteomes" id="UP000183642">
    <property type="component" value="Unassembled WGS sequence"/>
</dbReference>
<evidence type="ECO:0000313" key="2">
    <source>
        <dbReference type="EMBL" id="SFO23888.1"/>
    </source>
</evidence>
<evidence type="ECO:0000313" key="3">
    <source>
        <dbReference type="Proteomes" id="UP000183642"/>
    </source>
</evidence>
<organism evidence="2 3">
    <name type="scientific">Geodermatophilus obscurus</name>
    <dbReference type="NCBI Taxonomy" id="1861"/>
    <lineage>
        <taxon>Bacteria</taxon>
        <taxon>Bacillati</taxon>
        <taxon>Actinomycetota</taxon>
        <taxon>Actinomycetes</taxon>
        <taxon>Geodermatophilales</taxon>
        <taxon>Geodermatophilaceae</taxon>
        <taxon>Geodermatophilus</taxon>
    </lineage>
</organism>
<dbReference type="OrthoDB" id="8563833at2"/>
<proteinExistence type="predicted"/>